<dbReference type="EMBL" id="CP023737">
    <property type="protein sequence ID" value="ATQ67720.1"/>
    <property type="molecule type" value="Genomic_DNA"/>
</dbReference>
<accession>A0A2D2CY93</accession>
<evidence type="ECO:0000313" key="1">
    <source>
        <dbReference type="EMBL" id="ATQ67720.1"/>
    </source>
</evidence>
<proteinExistence type="predicted"/>
<keyword evidence="2" id="KW-1185">Reference proteome</keyword>
<protein>
    <submittedName>
        <fullName evidence="1">Uncharacterized protein</fullName>
    </submittedName>
</protein>
<dbReference type="AlphaFoldDB" id="A0A2D2CY93"/>
<dbReference type="KEGG" id="mtw:CQW49_07320"/>
<sequence>MTTTITITSHNYPVLVETVDRTQTPNGEHISRHVRVLWPEDGAVGFYSTTSRSIFVRDMEYDDPRAVADRAARFPVAVA</sequence>
<dbReference type="STRING" id="595536.GCA_000178815_03692"/>
<dbReference type="RefSeq" id="WP_003612664.1">
    <property type="nucleotide sequence ID" value="NZ_ADVE02000001.1"/>
</dbReference>
<gene>
    <name evidence="1" type="ORF">CQW49_07320</name>
</gene>
<organism evidence="1 2">
    <name type="scientific">Methylosinus trichosporium (strain ATCC 35070 / NCIMB 11131 / UNIQEM 75 / OB3b)</name>
    <dbReference type="NCBI Taxonomy" id="595536"/>
    <lineage>
        <taxon>Bacteria</taxon>
        <taxon>Pseudomonadati</taxon>
        <taxon>Pseudomonadota</taxon>
        <taxon>Alphaproteobacteria</taxon>
        <taxon>Hyphomicrobiales</taxon>
        <taxon>Methylocystaceae</taxon>
        <taxon>Methylosinus</taxon>
    </lineage>
</organism>
<dbReference type="Proteomes" id="UP000230709">
    <property type="component" value="Chromosome"/>
</dbReference>
<name>A0A2D2CY93_METT3</name>
<reference evidence="2" key="1">
    <citation type="submission" date="2017-10" db="EMBL/GenBank/DDBJ databases">
        <title>Completed PacBio SMRT sequence of Methylosinus trichosporium OB3b reveals presence of a third large plasmid.</title>
        <authorList>
            <person name="Charles T.C."/>
            <person name="Lynch M.D.J."/>
            <person name="Heil J.R."/>
            <person name="Cheng J."/>
        </authorList>
    </citation>
    <scope>NUCLEOTIDE SEQUENCE [LARGE SCALE GENOMIC DNA]</scope>
    <source>
        <strain evidence="2">OB3b</strain>
    </source>
</reference>
<evidence type="ECO:0000313" key="2">
    <source>
        <dbReference type="Proteomes" id="UP000230709"/>
    </source>
</evidence>